<dbReference type="EMBL" id="JBHUDJ010000002">
    <property type="protein sequence ID" value="MFD1586707.1"/>
    <property type="molecule type" value="Genomic_DNA"/>
</dbReference>
<sequence>MPSLSEAYSDKRGDSDGRDPRRVALGAGLSLSGAGALVAALLVVTTPLAAVFGLRDPLAAKHLAGVLAGLGGPAILLGVVAVLPSKRRQQLGVVAGAAISTAGVWLFSYAYPTHWITSSDPLVFETAIVYFLGGFVALWFVFVALANFRRRNSPHGRVTLEIEKEGETRRVEVSQSEFRRYKSMVSDGGSTEEFLTEIDERRGE</sequence>
<evidence type="ECO:0000313" key="4">
    <source>
        <dbReference type="Proteomes" id="UP001597119"/>
    </source>
</evidence>
<reference evidence="3 4" key="1">
    <citation type="journal article" date="2019" name="Int. J. Syst. Evol. Microbiol.">
        <title>The Global Catalogue of Microorganisms (GCM) 10K type strain sequencing project: providing services to taxonomists for standard genome sequencing and annotation.</title>
        <authorList>
            <consortium name="The Broad Institute Genomics Platform"/>
            <consortium name="The Broad Institute Genome Sequencing Center for Infectious Disease"/>
            <person name="Wu L."/>
            <person name="Ma J."/>
        </authorList>
    </citation>
    <scope>NUCLEOTIDE SEQUENCE [LARGE SCALE GENOMIC DNA]</scope>
    <source>
        <strain evidence="3 4">CGMCC 1.12125</strain>
    </source>
</reference>
<dbReference type="SUPFAM" id="SSF103473">
    <property type="entry name" value="MFS general substrate transporter"/>
    <property type="match status" value="1"/>
</dbReference>
<proteinExistence type="predicted"/>
<keyword evidence="1" id="KW-1133">Transmembrane helix</keyword>
<organism evidence="3 4">
    <name type="scientific">Halorientalis brevis</name>
    <dbReference type="NCBI Taxonomy" id="1126241"/>
    <lineage>
        <taxon>Archaea</taxon>
        <taxon>Methanobacteriati</taxon>
        <taxon>Methanobacteriota</taxon>
        <taxon>Stenosarchaea group</taxon>
        <taxon>Halobacteria</taxon>
        <taxon>Halobacteriales</taxon>
        <taxon>Haloarculaceae</taxon>
        <taxon>Halorientalis</taxon>
    </lineage>
</organism>
<gene>
    <name evidence="3" type="ORF">ACFR9U_06905</name>
</gene>
<comment type="caution">
    <text evidence="3">The sequence shown here is derived from an EMBL/GenBank/DDBJ whole genome shotgun (WGS) entry which is preliminary data.</text>
</comment>
<evidence type="ECO:0000259" key="2">
    <source>
        <dbReference type="Pfam" id="PF23600"/>
    </source>
</evidence>
<accession>A0ABD6CBX6</accession>
<feature type="transmembrane region" description="Helical" evidence="1">
    <location>
        <begin position="63"/>
        <end position="84"/>
    </location>
</feature>
<evidence type="ECO:0000256" key="1">
    <source>
        <dbReference type="SAM" id="Phobius"/>
    </source>
</evidence>
<name>A0ABD6CBX6_9EURY</name>
<feature type="transmembrane region" description="Helical" evidence="1">
    <location>
        <begin position="23"/>
        <end position="43"/>
    </location>
</feature>
<keyword evidence="4" id="KW-1185">Reference proteome</keyword>
<feature type="transmembrane region" description="Helical" evidence="1">
    <location>
        <begin position="127"/>
        <end position="148"/>
    </location>
</feature>
<dbReference type="RefSeq" id="WP_247379151.1">
    <property type="nucleotide sequence ID" value="NZ_JALLGV010000007.1"/>
</dbReference>
<dbReference type="InterPro" id="IPR036259">
    <property type="entry name" value="MFS_trans_sf"/>
</dbReference>
<dbReference type="AlphaFoldDB" id="A0ABD6CBX6"/>
<evidence type="ECO:0000313" key="3">
    <source>
        <dbReference type="EMBL" id="MFD1586707.1"/>
    </source>
</evidence>
<dbReference type="Pfam" id="PF23600">
    <property type="entry name" value="CdpA_N"/>
    <property type="match status" value="1"/>
</dbReference>
<protein>
    <submittedName>
        <fullName evidence="3">Alkaline shock response membrane anchor protein AmaP</fullName>
    </submittedName>
</protein>
<dbReference type="InterPro" id="IPR055563">
    <property type="entry name" value="CdpA_N"/>
</dbReference>
<feature type="domain" description="Cell division protein A N-terminal" evidence="2">
    <location>
        <begin position="3"/>
        <end position="154"/>
    </location>
</feature>
<feature type="transmembrane region" description="Helical" evidence="1">
    <location>
        <begin position="91"/>
        <end position="111"/>
    </location>
</feature>
<dbReference type="Proteomes" id="UP001597119">
    <property type="component" value="Unassembled WGS sequence"/>
</dbReference>
<keyword evidence="1" id="KW-0812">Transmembrane</keyword>
<keyword evidence="1" id="KW-0472">Membrane</keyword>